<comment type="caution">
    <text evidence="1">The sequence shown here is derived from an EMBL/GenBank/DDBJ whole genome shotgun (WGS) entry which is preliminary data.</text>
</comment>
<organism evidence="1 2">
    <name type="scientific">Dryococelus australis</name>
    <dbReference type="NCBI Taxonomy" id="614101"/>
    <lineage>
        <taxon>Eukaryota</taxon>
        <taxon>Metazoa</taxon>
        <taxon>Ecdysozoa</taxon>
        <taxon>Arthropoda</taxon>
        <taxon>Hexapoda</taxon>
        <taxon>Insecta</taxon>
        <taxon>Pterygota</taxon>
        <taxon>Neoptera</taxon>
        <taxon>Polyneoptera</taxon>
        <taxon>Phasmatodea</taxon>
        <taxon>Verophasmatodea</taxon>
        <taxon>Anareolatae</taxon>
        <taxon>Phasmatidae</taxon>
        <taxon>Eurycanthinae</taxon>
        <taxon>Dryococelus</taxon>
    </lineage>
</organism>
<reference evidence="1 2" key="1">
    <citation type="submission" date="2023-02" db="EMBL/GenBank/DDBJ databases">
        <title>LHISI_Scaffold_Assembly.</title>
        <authorList>
            <person name="Stuart O.P."/>
            <person name="Cleave R."/>
            <person name="Magrath M.J.L."/>
            <person name="Mikheyev A.S."/>
        </authorList>
    </citation>
    <scope>NUCLEOTIDE SEQUENCE [LARGE SCALE GENOMIC DNA]</scope>
    <source>
        <strain evidence="1">Daus_M_001</strain>
        <tissue evidence="1">Leg muscle</tissue>
    </source>
</reference>
<evidence type="ECO:0000313" key="1">
    <source>
        <dbReference type="EMBL" id="KAJ8897382.1"/>
    </source>
</evidence>
<name>A0ABQ9ILP2_9NEOP</name>
<sequence>MALNCAASLVNWNNFKLQLLALNPQSSSYMTGLKPLNFNFWDQNPIVCSGCDVVVRLLASQLGKQGSIFSSVAPGFSHVGIVLDGAAGCLVFSGISCFPHPFISALLHAHLTLPSLASLLTASQISSLTHIKPFRGVFSSRNICLGLTGYGLSTLGWLGGCRLVEGLFLSGGESNPKVIRIVNVSCPESAILPRRLPIIGMSAVPGYLATVGAVDGGKVTMKGSLVFRLVVLTLTYFHYRVGPKYSLSRRLTIGNEIQGNGNYAGFGGGFRGSPVDRFLRAREKESSSRPMPGCICNEPKQKMKCQNCGFETVCTIRPALVFQNHGSSAFLNVGEESQARSRTLAVRQPPDCWNRWQPVTKYPLLPHPGT</sequence>
<dbReference type="Proteomes" id="UP001159363">
    <property type="component" value="Chromosome 1"/>
</dbReference>
<evidence type="ECO:0000313" key="2">
    <source>
        <dbReference type="Proteomes" id="UP001159363"/>
    </source>
</evidence>
<dbReference type="EMBL" id="JARBHB010000001">
    <property type="protein sequence ID" value="KAJ8897382.1"/>
    <property type="molecule type" value="Genomic_DNA"/>
</dbReference>
<gene>
    <name evidence="1" type="ORF">PR048_002728</name>
</gene>
<protein>
    <submittedName>
        <fullName evidence="1">Uncharacterized protein</fullName>
    </submittedName>
</protein>
<keyword evidence="2" id="KW-1185">Reference proteome</keyword>
<proteinExistence type="predicted"/>
<accession>A0ABQ9ILP2</accession>